<dbReference type="EMBL" id="JAYMGO010000005">
    <property type="protein sequence ID" value="KAL1273862.1"/>
    <property type="molecule type" value="Genomic_DNA"/>
</dbReference>
<evidence type="ECO:0000256" key="1">
    <source>
        <dbReference type="ARBA" id="ARBA00022553"/>
    </source>
</evidence>
<dbReference type="PANTHER" id="PTHR14429:SF20">
    <property type="entry name" value="FIBROSIN-1-LIKE PROTEIN"/>
    <property type="match status" value="1"/>
</dbReference>
<proteinExistence type="predicted"/>
<feature type="compositionally biased region" description="Basic and acidic residues" evidence="2">
    <location>
        <begin position="23"/>
        <end position="43"/>
    </location>
</feature>
<keyword evidence="4" id="KW-1185">Reference proteome</keyword>
<evidence type="ECO:0008006" key="5">
    <source>
        <dbReference type="Google" id="ProtNLM"/>
    </source>
</evidence>
<feature type="compositionally biased region" description="Basic residues" evidence="2">
    <location>
        <begin position="1"/>
        <end position="22"/>
    </location>
</feature>
<feature type="compositionally biased region" description="Low complexity" evidence="2">
    <location>
        <begin position="48"/>
        <end position="57"/>
    </location>
</feature>
<dbReference type="Proteomes" id="UP001558613">
    <property type="component" value="Unassembled WGS sequence"/>
</dbReference>
<feature type="region of interest" description="Disordered" evidence="2">
    <location>
        <begin position="1"/>
        <end position="75"/>
    </location>
</feature>
<evidence type="ECO:0000313" key="3">
    <source>
        <dbReference type="EMBL" id="KAL1273862.1"/>
    </source>
</evidence>
<dbReference type="PANTHER" id="PTHR14429">
    <property type="entry name" value="FIBROSIN FAMILY MEMBER"/>
    <property type="match status" value="1"/>
</dbReference>
<protein>
    <recommendedName>
        <fullName evidence="5">Fibrosin-1-like protein</fullName>
    </recommendedName>
</protein>
<name>A0ABR3NAH3_9TELE</name>
<gene>
    <name evidence="3" type="ORF">QQF64_026676</name>
</gene>
<organism evidence="3 4">
    <name type="scientific">Cirrhinus molitorella</name>
    <name type="common">mud carp</name>
    <dbReference type="NCBI Taxonomy" id="172907"/>
    <lineage>
        <taxon>Eukaryota</taxon>
        <taxon>Metazoa</taxon>
        <taxon>Chordata</taxon>
        <taxon>Craniata</taxon>
        <taxon>Vertebrata</taxon>
        <taxon>Euteleostomi</taxon>
        <taxon>Actinopterygii</taxon>
        <taxon>Neopterygii</taxon>
        <taxon>Teleostei</taxon>
        <taxon>Ostariophysi</taxon>
        <taxon>Cypriniformes</taxon>
        <taxon>Cyprinidae</taxon>
        <taxon>Labeoninae</taxon>
        <taxon>Labeonini</taxon>
        <taxon>Cirrhinus</taxon>
    </lineage>
</organism>
<comment type="caution">
    <text evidence="3">The sequence shown here is derived from an EMBL/GenBank/DDBJ whole genome shotgun (WGS) entry which is preliminary data.</text>
</comment>
<keyword evidence="1" id="KW-0597">Phosphoprotein</keyword>
<evidence type="ECO:0000256" key="2">
    <source>
        <dbReference type="SAM" id="MobiDB-lite"/>
    </source>
</evidence>
<reference evidence="3 4" key="1">
    <citation type="submission" date="2023-09" db="EMBL/GenBank/DDBJ databases">
        <authorList>
            <person name="Wang M."/>
        </authorList>
    </citation>
    <scope>NUCLEOTIDE SEQUENCE [LARGE SCALE GENOMIC DNA]</scope>
    <source>
        <strain evidence="3">GT-2023</strain>
        <tissue evidence="3">Liver</tissue>
    </source>
</reference>
<evidence type="ECO:0000313" key="4">
    <source>
        <dbReference type="Proteomes" id="UP001558613"/>
    </source>
</evidence>
<dbReference type="InterPro" id="IPR023246">
    <property type="entry name" value="AUTS2"/>
</dbReference>
<accession>A0ABR3NAH3</accession>
<sequence length="122" mass="13863">MEGKVKQSRRSRSQRERGRKREARAGEARDRSPSSGSERERSPGKNAPPRSTSSSRTPRPPRRKRRESSSQEEDIIDGFAIASFVSLDRLERSRLLPFRAVTLAEACQRCLTGHFEEHGESL</sequence>